<sequence>MVTNNSRVEQHHQSLDSVQTTVNLATNNGQPRGGFHGHGRGYQGQGQNVNSVNGRRMFSPYGNRTTEEAEEMVE</sequence>
<name>A0A2P5EH40_TREOI</name>
<evidence type="ECO:0000256" key="1">
    <source>
        <dbReference type="SAM" id="MobiDB-lite"/>
    </source>
</evidence>
<dbReference type="EMBL" id="JXTC01000156">
    <property type="protein sequence ID" value="PON84814.1"/>
    <property type="molecule type" value="Genomic_DNA"/>
</dbReference>
<feature type="region of interest" description="Disordered" evidence="1">
    <location>
        <begin position="1"/>
        <end position="74"/>
    </location>
</feature>
<proteinExistence type="predicted"/>
<reference evidence="3" key="1">
    <citation type="submission" date="2016-06" db="EMBL/GenBank/DDBJ databases">
        <title>Parallel loss of symbiosis genes in relatives of nitrogen-fixing non-legume Parasponia.</title>
        <authorList>
            <person name="Van Velzen R."/>
            <person name="Holmer R."/>
            <person name="Bu F."/>
            <person name="Rutten L."/>
            <person name="Van Zeijl A."/>
            <person name="Liu W."/>
            <person name="Santuari L."/>
            <person name="Cao Q."/>
            <person name="Sharma T."/>
            <person name="Shen D."/>
            <person name="Roswanjaya Y."/>
            <person name="Wardhani T."/>
            <person name="Kalhor M.S."/>
            <person name="Jansen J."/>
            <person name="Van den Hoogen J."/>
            <person name="Gungor B."/>
            <person name="Hartog M."/>
            <person name="Hontelez J."/>
            <person name="Verver J."/>
            <person name="Yang W.-C."/>
            <person name="Schijlen E."/>
            <person name="Repin R."/>
            <person name="Schilthuizen M."/>
            <person name="Schranz E."/>
            <person name="Heidstra R."/>
            <person name="Miyata K."/>
            <person name="Fedorova E."/>
            <person name="Kohlen W."/>
            <person name="Bisseling T."/>
            <person name="Smit S."/>
            <person name="Geurts R."/>
        </authorList>
    </citation>
    <scope>NUCLEOTIDE SEQUENCE [LARGE SCALE GENOMIC DNA]</scope>
    <source>
        <strain evidence="3">cv. RG33-2</strain>
    </source>
</reference>
<dbReference type="InParanoid" id="A0A2P5EH40"/>
<dbReference type="AlphaFoldDB" id="A0A2P5EH40"/>
<protein>
    <submittedName>
        <fullName evidence="2">Uncharacterized protein</fullName>
    </submittedName>
</protein>
<gene>
    <name evidence="2" type="ORF">TorRG33x02_193660</name>
</gene>
<keyword evidence="3" id="KW-1185">Reference proteome</keyword>
<organism evidence="2 3">
    <name type="scientific">Trema orientale</name>
    <name type="common">Charcoal tree</name>
    <name type="synonym">Celtis orientalis</name>
    <dbReference type="NCBI Taxonomy" id="63057"/>
    <lineage>
        <taxon>Eukaryota</taxon>
        <taxon>Viridiplantae</taxon>
        <taxon>Streptophyta</taxon>
        <taxon>Embryophyta</taxon>
        <taxon>Tracheophyta</taxon>
        <taxon>Spermatophyta</taxon>
        <taxon>Magnoliopsida</taxon>
        <taxon>eudicotyledons</taxon>
        <taxon>Gunneridae</taxon>
        <taxon>Pentapetalae</taxon>
        <taxon>rosids</taxon>
        <taxon>fabids</taxon>
        <taxon>Rosales</taxon>
        <taxon>Cannabaceae</taxon>
        <taxon>Trema</taxon>
    </lineage>
</organism>
<accession>A0A2P5EH40</accession>
<evidence type="ECO:0000313" key="2">
    <source>
        <dbReference type="EMBL" id="PON84814.1"/>
    </source>
</evidence>
<comment type="caution">
    <text evidence="2">The sequence shown here is derived from an EMBL/GenBank/DDBJ whole genome shotgun (WGS) entry which is preliminary data.</text>
</comment>
<feature type="compositionally biased region" description="Polar residues" evidence="1">
    <location>
        <begin position="15"/>
        <end position="28"/>
    </location>
</feature>
<dbReference type="Proteomes" id="UP000237000">
    <property type="component" value="Unassembled WGS sequence"/>
</dbReference>
<feature type="non-terminal residue" evidence="2">
    <location>
        <position position="74"/>
    </location>
</feature>
<feature type="compositionally biased region" description="Gly residues" evidence="1">
    <location>
        <begin position="31"/>
        <end position="44"/>
    </location>
</feature>
<evidence type="ECO:0000313" key="3">
    <source>
        <dbReference type="Proteomes" id="UP000237000"/>
    </source>
</evidence>